<dbReference type="InterPro" id="IPR011057">
    <property type="entry name" value="Mss4-like_sf"/>
</dbReference>
<dbReference type="PROSITE" id="PS51891">
    <property type="entry name" value="CENP_V_GFA"/>
    <property type="match status" value="1"/>
</dbReference>
<name>A0A8H6KGS1_9PEZI</name>
<keyword evidence="2" id="KW-0479">Metal-binding</keyword>
<keyword evidence="8" id="KW-1185">Reference proteome</keyword>
<dbReference type="Proteomes" id="UP000654918">
    <property type="component" value="Unassembled WGS sequence"/>
</dbReference>
<dbReference type="Pfam" id="PF04828">
    <property type="entry name" value="GFA"/>
    <property type="match status" value="1"/>
</dbReference>
<evidence type="ECO:0000256" key="3">
    <source>
        <dbReference type="ARBA" id="ARBA00022833"/>
    </source>
</evidence>
<dbReference type="EMBL" id="WIGO01000084">
    <property type="protein sequence ID" value="KAF6831224.1"/>
    <property type="molecule type" value="Genomic_DNA"/>
</dbReference>
<evidence type="ECO:0000256" key="2">
    <source>
        <dbReference type="ARBA" id="ARBA00022723"/>
    </source>
</evidence>
<evidence type="ECO:0000256" key="5">
    <source>
        <dbReference type="SAM" id="MobiDB-lite"/>
    </source>
</evidence>
<proteinExistence type="inferred from homology"/>
<evidence type="ECO:0000313" key="8">
    <source>
        <dbReference type="Proteomes" id="UP000654918"/>
    </source>
</evidence>
<accession>A0A8H6KGS1</accession>
<evidence type="ECO:0000256" key="4">
    <source>
        <dbReference type="ARBA" id="ARBA00023239"/>
    </source>
</evidence>
<evidence type="ECO:0000313" key="7">
    <source>
        <dbReference type="EMBL" id="KAF6831224.1"/>
    </source>
</evidence>
<dbReference type="GO" id="GO:0046872">
    <property type="term" value="F:metal ion binding"/>
    <property type="evidence" value="ECO:0007669"/>
    <property type="project" value="UniProtKB-KW"/>
</dbReference>
<dbReference type="InterPro" id="IPR006913">
    <property type="entry name" value="CENP-V/GFA"/>
</dbReference>
<organism evidence="7 8">
    <name type="scientific">Colletotrichum plurivorum</name>
    <dbReference type="NCBI Taxonomy" id="2175906"/>
    <lineage>
        <taxon>Eukaryota</taxon>
        <taxon>Fungi</taxon>
        <taxon>Dikarya</taxon>
        <taxon>Ascomycota</taxon>
        <taxon>Pezizomycotina</taxon>
        <taxon>Sordariomycetes</taxon>
        <taxon>Hypocreomycetidae</taxon>
        <taxon>Glomerellales</taxon>
        <taxon>Glomerellaceae</taxon>
        <taxon>Colletotrichum</taxon>
        <taxon>Colletotrichum orchidearum species complex</taxon>
    </lineage>
</organism>
<dbReference type="GO" id="GO:0016846">
    <property type="term" value="F:carbon-sulfur lyase activity"/>
    <property type="evidence" value="ECO:0007669"/>
    <property type="project" value="InterPro"/>
</dbReference>
<keyword evidence="3" id="KW-0862">Zinc</keyword>
<protein>
    <submittedName>
        <fullName evidence="7">Duf636 domain protein</fullName>
    </submittedName>
</protein>
<reference evidence="7" key="1">
    <citation type="journal article" date="2020" name="Phytopathology">
        <title>Genome Sequence Resources of Colletotrichum truncatum, C. plurivorum, C. musicola, and C. sojae: Four Species Pathogenic to Soybean (Glycine max).</title>
        <authorList>
            <person name="Rogerio F."/>
            <person name="Boufleur T.R."/>
            <person name="Ciampi-Guillardi M."/>
            <person name="Sukno S.A."/>
            <person name="Thon M.R."/>
            <person name="Massola Junior N.S."/>
            <person name="Baroncelli R."/>
        </authorList>
    </citation>
    <scope>NUCLEOTIDE SEQUENCE</scope>
    <source>
        <strain evidence="7">LFN00145</strain>
    </source>
</reference>
<feature type="region of interest" description="Disordered" evidence="5">
    <location>
        <begin position="140"/>
        <end position="173"/>
    </location>
</feature>
<feature type="domain" description="CENP-V/GFA" evidence="6">
    <location>
        <begin position="8"/>
        <end position="130"/>
    </location>
</feature>
<keyword evidence="4" id="KW-0456">Lyase</keyword>
<dbReference type="PANTHER" id="PTHR33337">
    <property type="entry name" value="GFA DOMAIN-CONTAINING PROTEIN"/>
    <property type="match status" value="1"/>
</dbReference>
<evidence type="ECO:0000256" key="1">
    <source>
        <dbReference type="ARBA" id="ARBA00005495"/>
    </source>
</evidence>
<comment type="caution">
    <text evidence="7">The sequence shown here is derived from an EMBL/GenBank/DDBJ whole genome shotgun (WGS) entry which is preliminary data.</text>
</comment>
<gene>
    <name evidence="7" type="ORF">CPLU01_06922</name>
</gene>
<dbReference type="SUPFAM" id="SSF51316">
    <property type="entry name" value="Mss4-like"/>
    <property type="match status" value="2"/>
</dbReference>
<dbReference type="PANTHER" id="PTHR33337:SF30">
    <property type="entry name" value="DUF636 DOMAIN PROTEIN (AFU_ORTHOLOGUE AFUA_1G03180)"/>
    <property type="match status" value="1"/>
</dbReference>
<dbReference type="AlphaFoldDB" id="A0A8H6KGS1"/>
<comment type="similarity">
    <text evidence="1">Belongs to the Gfa family.</text>
</comment>
<evidence type="ECO:0000259" key="6">
    <source>
        <dbReference type="PROSITE" id="PS51891"/>
    </source>
</evidence>
<sequence length="376" mass="40977">MADETTTITAHCLCKAYTFTATVPKSALPLQASCCHCTSCRRVTGALYSSAAAWPDPSVDLSQLKRFSFSENIELFSCQTCSSGLFCMGTATGDKPWVVTGALVNGPSVARYATHMFVGDTVDGGASIWLPWEDEDGKPVKRYKQSRRGDDAEEVSADWPGPKKLSQEQLDAKPSPQVTNLSCFCKGVQLQLRSGADLGSTPEEDLRRWFVDPKTLKYTGSLECCDSCRLSFGSDLIAWAFVPLSHLAFPGNSGPSEFPQTIGALREGVDSSHKDPRLGTLAYYESSPEIERYFCSRCSASMFYALHERPDMLDIAVGLLDHPDGARAEGLLKWLDKIGWAQDAAGGWREGLARTAGDLQRQWAEATGKTLNTSPN</sequence>
<dbReference type="Gene3D" id="3.90.1590.10">
    <property type="entry name" value="glutathione-dependent formaldehyde- activating enzyme (gfa)"/>
    <property type="match status" value="2"/>
</dbReference>